<dbReference type="InterPro" id="IPR014830">
    <property type="entry name" value="Glycolipid_transfer_prot_dom"/>
</dbReference>
<feature type="domain" description="Glycolipid transfer protein" evidence="2">
    <location>
        <begin position="71"/>
        <end position="213"/>
    </location>
</feature>
<proteinExistence type="predicted"/>
<feature type="compositionally biased region" description="Polar residues" evidence="1">
    <location>
        <begin position="8"/>
        <end position="23"/>
    </location>
</feature>
<evidence type="ECO:0000313" key="4">
    <source>
        <dbReference type="Proteomes" id="UP000747542"/>
    </source>
</evidence>
<dbReference type="AlphaFoldDB" id="A0A8J5T720"/>
<evidence type="ECO:0000256" key="1">
    <source>
        <dbReference type="SAM" id="MobiDB-lite"/>
    </source>
</evidence>
<keyword evidence="4" id="KW-1185">Reference proteome</keyword>
<feature type="region of interest" description="Disordered" evidence="1">
    <location>
        <begin position="1"/>
        <end position="37"/>
    </location>
</feature>
<dbReference type="Proteomes" id="UP000747542">
    <property type="component" value="Unassembled WGS sequence"/>
</dbReference>
<organism evidence="3 4">
    <name type="scientific">Homarus americanus</name>
    <name type="common">American lobster</name>
    <dbReference type="NCBI Taxonomy" id="6706"/>
    <lineage>
        <taxon>Eukaryota</taxon>
        <taxon>Metazoa</taxon>
        <taxon>Ecdysozoa</taxon>
        <taxon>Arthropoda</taxon>
        <taxon>Crustacea</taxon>
        <taxon>Multicrustacea</taxon>
        <taxon>Malacostraca</taxon>
        <taxon>Eumalacostraca</taxon>
        <taxon>Eucarida</taxon>
        <taxon>Decapoda</taxon>
        <taxon>Pleocyemata</taxon>
        <taxon>Astacidea</taxon>
        <taxon>Nephropoidea</taxon>
        <taxon>Nephropidae</taxon>
        <taxon>Homarus</taxon>
    </lineage>
</organism>
<sequence length="262" mass="29326">MSAIPPATEQQQPTEASRLTNDQVEGATGMSGGTEENGSLVEINTQDLNFDLQMVLDGFTQCKRDDGQLYMDGYLRAYSEVNKFLKILGMVFNFVSHDIQKKVTTLQCYRKGGAGDYYYSIQSMIEYERENNLLTSSDQQSGSRTLLRLHRGLEFITGFFSEIHKATDETGLGTISSELYGRTLSKHHNWVLAKTVSTVLLMMPTKQTIIERVVLGSKPITGGNSAIRAHNEALMPKVIDVMNSIYNLTQKLYEDYGLLDLP</sequence>
<dbReference type="OrthoDB" id="116883at2759"/>
<dbReference type="GO" id="GO:0016020">
    <property type="term" value="C:membrane"/>
    <property type="evidence" value="ECO:0007669"/>
    <property type="project" value="TreeGrafter"/>
</dbReference>
<gene>
    <name evidence="3" type="primary">Cptp-L2</name>
    <name evidence="3" type="ORF">Hamer_G020142</name>
</gene>
<protein>
    <submittedName>
        <fullName evidence="3">Ceramide-1-phosphate transfer protein-like 2</fullName>
    </submittedName>
</protein>
<comment type="caution">
    <text evidence="3">The sequence shown here is derived from an EMBL/GenBank/DDBJ whole genome shotgun (WGS) entry which is preliminary data.</text>
</comment>
<dbReference type="EMBL" id="JAHLQT010009549">
    <property type="protein sequence ID" value="KAG7173519.1"/>
    <property type="molecule type" value="Genomic_DNA"/>
</dbReference>
<evidence type="ECO:0000259" key="2">
    <source>
        <dbReference type="Pfam" id="PF08718"/>
    </source>
</evidence>
<name>A0A8J5T720_HOMAM</name>
<dbReference type="Pfam" id="PF08718">
    <property type="entry name" value="GLTP"/>
    <property type="match status" value="1"/>
</dbReference>
<dbReference type="GO" id="GO:0005829">
    <property type="term" value="C:cytosol"/>
    <property type="evidence" value="ECO:0007669"/>
    <property type="project" value="TreeGrafter"/>
</dbReference>
<dbReference type="GO" id="GO:1902387">
    <property type="term" value="F:ceramide 1-phosphate binding"/>
    <property type="evidence" value="ECO:0007669"/>
    <property type="project" value="TreeGrafter"/>
</dbReference>
<accession>A0A8J5T720</accession>
<dbReference type="PANTHER" id="PTHR10219:SF43">
    <property type="entry name" value="GLYCOLIPID TRANSFER PROTEIN DOMAIN-CONTAINING PROTEIN"/>
    <property type="match status" value="1"/>
</dbReference>
<dbReference type="PANTHER" id="PTHR10219">
    <property type="entry name" value="GLYCOLIPID TRANSFER PROTEIN-RELATED"/>
    <property type="match status" value="1"/>
</dbReference>
<reference evidence="3" key="1">
    <citation type="journal article" date="2021" name="Sci. Adv.">
        <title>The American lobster genome reveals insights on longevity, neural, and immune adaptations.</title>
        <authorList>
            <person name="Polinski J.M."/>
            <person name="Zimin A.V."/>
            <person name="Clark K.F."/>
            <person name="Kohn A.B."/>
            <person name="Sadowski N."/>
            <person name="Timp W."/>
            <person name="Ptitsyn A."/>
            <person name="Khanna P."/>
            <person name="Romanova D.Y."/>
            <person name="Williams P."/>
            <person name="Greenwood S.J."/>
            <person name="Moroz L.L."/>
            <person name="Walt D.R."/>
            <person name="Bodnar A.G."/>
        </authorList>
    </citation>
    <scope>NUCLEOTIDE SEQUENCE</scope>
    <source>
        <strain evidence="3">GMGI-L3</strain>
    </source>
</reference>
<dbReference type="GO" id="GO:1902388">
    <property type="term" value="F:ceramide 1-phosphate transfer activity"/>
    <property type="evidence" value="ECO:0007669"/>
    <property type="project" value="TreeGrafter"/>
</dbReference>
<evidence type="ECO:0000313" key="3">
    <source>
        <dbReference type="EMBL" id="KAG7173519.1"/>
    </source>
</evidence>